<evidence type="ECO:0008006" key="4">
    <source>
        <dbReference type="Google" id="ProtNLM"/>
    </source>
</evidence>
<proteinExistence type="predicted"/>
<gene>
    <name evidence="2" type="ordered locus">Kkor_1309</name>
</gene>
<dbReference type="OrthoDB" id="5822659at2"/>
<evidence type="ECO:0000313" key="2">
    <source>
        <dbReference type="EMBL" id="ACV26725.1"/>
    </source>
</evidence>
<name>C7RBT3_KANKD</name>
<evidence type="ECO:0000313" key="3">
    <source>
        <dbReference type="Proteomes" id="UP000001231"/>
    </source>
</evidence>
<organism evidence="2 3">
    <name type="scientific">Kangiella koreensis (strain DSM 16069 / JCM 12317 / KCTC 12182 / SW-125)</name>
    <dbReference type="NCBI Taxonomy" id="523791"/>
    <lineage>
        <taxon>Bacteria</taxon>
        <taxon>Pseudomonadati</taxon>
        <taxon>Pseudomonadota</taxon>
        <taxon>Gammaproteobacteria</taxon>
        <taxon>Kangiellales</taxon>
        <taxon>Kangiellaceae</taxon>
        <taxon>Kangiella</taxon>
    </lineage>
</organism>
<dbReference type="eggNOG" id="ENOG5031M4A">
    <property type="taxonomic scope" value="Bacteria"/>
</dbReference>
<reference evidence="2 3" key="1">
    <citation type="journal article" date="2009" name="Stand. Genomic Sci.">
        <title>Complete genome sequence of Kangiella koreensis type strain (SW-125).</title>
        <authorList>
            <person name="Han C."/>
            <person name="Sikorski J."/>
            <person name="Lapidus A."/>
            <person name="Nolan M."/>
            <person name="Glavina Del Rio T."/>
            <person name="Tice H."/>
            <person name="Cheng J.F."/>
            <person name="Lucas S."/>
            <person name="Chen F."/>
            <person name="Copeland A."/>
            <person name="Ivanova N."/>
            <person name="Mavromatis K."/>
            <person name="Ovchinnikova G."/>
            <person name="Pati A."/>
            <person name="Bruce D."/>
            <person name="Goodwin L."/>
            <person name="Pitluck S."/>
            <person name="Chen A."/>
            <person name="Palaniappan K."/>
            <person name="Land M."/>
            <person name="Hauser L."/>
            <person name="Chang Y.J."/>
            <person name="Jeffries C.D."/>
            <person name="Chain P."/>
            <person name="Saunders E."/>
            <person name="Brettin T."/>
            <person name="Goker M."/>
            <person name="Tindall B.J."/>
            <person name="Bristow J."/>
            <person name="Eisen J.A."/>
            <person name="Markowitz V."/>
            <person name="Hugenholtz P."/>
            <person name="Kyrpides N.C."/>
            <person name="Klenk H.P."/>
            <person name="Detter J.C."/>
        </authorList>
    </citation>
    <scope>NUCLEOTIDE SEQUENCE [LARGE SCALE GENOMIC DNA]</scope>
    <source>
        <strain evidence="3">DSM 16069 / KCTC 12182 / SW-125</strain>
    </source>
</reference>
<accession>C7RBT3</accession>
<dbReference type="KEGG" id="kko:Kkor_1309"/>
<dbReference type="EMBL" id="CP001707">
    <property type="protein sequence ID" value="ACV26725.1"/>
    <property type="molecule type" value="Genomic_DNA"/>
</dbReference>
<protein>
    <recommendedName>
        <fullName evidence="4">Cation transporter</fullName>
    </recommendedName>
</protein>
<dbReference type="STRING" id="523791.Kkor_1309"/>
<sequence length="123" mass="14313">MKHQEHRLGVSEINLVARHLKLEPCAEQCIEAAIQTIDQLYGLDHISFDEASQVLSLAYDASRLSLDLIEEIMEKNGVEVSHGWWTHFKEDYYKFVDQNVKDNANHKPWSCHSSPRIPRKKQK</sequence>
<evidence type="ECO:0000256" key="1">
    <source>
        <dbReference type="SAM" id="MobiDB-lite"/>
    </source>
</evidence>
<dbReference type="RefSeq" id="WP_012801239.1">
    <property type="nucleotide sequence ID" value="NC_013166.1"/>
</dbReference>
<dbReference type="HOGENOM" id="CLU_2068270_0_0_6"/>
<keyword evidence="3" id="KW-1185">Reference proteome</keyword>
<feature type="region of interest" description="Disordered" evidence="1">
    <location>
        <begin position="104"/>
        <end position="123"/>
    </location>
</feature>
<dbReference type="InParanoid" id="C7RBT3"/>
<dbReference type="Proteomes" id="UP000001231">
    <property type="component" value="Chromosome"/>
</dbReference>
<dbReference type="AlphaFoldDB" id="C7RBT3"/>